<dbReference type="AlphaFoldDB" id="A0A8D8QPB5"/>
<feature type="domain" description="SAP" evidence="2">
    <location>
        <begin position="6"/>
        <end position="40"/>
    </location>
</feature>
<dbReference type="Gene3D" id="1.10.720.30">
    <property type="entry name" value="SAP domain"/>
    <property type="match status" value="1"/>
</dbReference>
<feature type="region of interest" description="Disordered" evidence="1">
    <location>
        <begin position="84"/>
        <end position="132"/>
    </location>
</feature>
<evidence type="ECO:0000313" key="3">
    <source>
        <dbReference type="EMBL" id="CAG6635691.1"/>
    </source>
</evidence>
<name>A0A8D8QPB5_9HEMI</name>
<feature type="compositionally biased region" description="Basic and acidic residues" evidence="1">
    <location>
        <begin position="84"/>
        <end position="123"/>
    </location>
</feature>
<evidence type="ECO:0000256" key="1">
    <source>
        <dbReference type="SAM" id="MobiDB-lite"/>
    </source>
</evidence>
<proteinExistence type="predicted"/>
<dbReference type="SMART" id="SM00513">
    <property type="entry name" value="SAP"/>
    <property type="match status" value="1"/>
</dbReference>
<protein>
    <recommendedName>
        <fullName evidence="2">SAP domain-containing protein</fullName>
    </recommendedName>
</protein>
<dbReference type="InterPro" id="IPR003034">
    <property type="entry name" value="SAP_dom"/>
</dbReference>
<reference evidence="3" key="1">
    <citation type="submission" date="2021-05" db="EMBL/GenBank/DDBJ databases">
        <authorList>
            <person name="Alioto T."/>
            <person name="Alioto T."/>
            <person name="Gomez Garrido J."/>
        </authorList>
    </citation>
    <scope>NUCLEOTIDE SEQUENCE</scope>
</reference>
<dbReference type="InterPro" id="IPR036361">
    <property type="entry name" value="SAP_dom_sf"/>
</dbReference>
<sequence>MVSKKFEDLLVKDLKAELGRMELNTTGSKADLLSRLRTALEAEGKNPDSMEFLCEDEKTDKSVVTMESLTDLLCKLQTSLSEQNKELSDTLTDKMTEQSDKLNKELTDKMSEQGREMSDKMSDQGKALTDIW</sequence>
<dbReference type="EMBL" id="HBUF01090924">
    <property type="protein sequence ID" value="CAG6635691.1"/>
    <property type="molecule type" value="Transcribed_RNA"/>
</dbReference>
<evidence type="ECO:0000259" key="2">
    <source>
        <dbReference type="PROSITE" id="PS50800"/>
    </source>
</evidence>
<dbReference type="SUPFAM" id="SSF68906">
    <property type="entry name" value="SAP domain"/>
    <property type="match status" value="1"/>
</dbReference>
<organism evidence="3">
    <name type="scientific">Cacopsylla melanoneura</name>
    <dbReference type="NCBI Taxonomy" id="428564"/>
    <lineage>
        <taxon>Eukaryota</taxon>
        <taxon>Metazoa</taxon>
        <taxon>Ecdysozoa</taxon>
        <taxon>Arthropoda</taxon>
        <taxon>Hexapoda</taxon>
        <taxon>Insecta</taxon>
        <taxon>Pterygota</taxon>
        <taxon>Neoptera</taxon>
        <taxon>Paraneoptera</taxon>
        <taxon>Hemiptera</taxon>
        <taxon>Sternorrhyncha</taxon>
        <taxon>Psylloidea</taxon>
        <taxon>Psyllidae</taxon>
        <taxon>Psyllinae</taxon>
        <taxon>Cacopsylla</taxon>
    </lineage>
</organism>
<dbReference type="Pfam" id="PF02037">
    <property type="entry name" value="SAP"/>
    <property type="match status" value="1"/>
</dbReference>
<dbReference type="PROSITE" id="PS50800">
    <property type="entry name" value="SAP"/>
    <property type="match status" value="1"/>
</dbReference>
<accession>A0A8D8QPB5</accession>